<protein>
    <submittedName>
        <fullName evidence="2">Acetyltransferase</fullName>
    </submittedName>
</protein>
<dbReference type="KEGG" id="cat:CA2559_09658"/>
<dbReference type="InterPro" id="IPR045057">
    <property type="entry name" value="Gcn5-rel_NAT"/>
</dbReference>
<dbReference type="STRING" id="216432.CA2559_09658"/>
<name>A3U904_CROAH</name>
<dbReference type="PANTHER" id="PTHR31435">
    <property type="entry name" value="PROTEIN NATD1"/>
    <property type="match status" value="1"/>
</dbReference>
<evidence type="ECO:0000259" key="1">
    <source>
        <dbReference type="PROSITE" id="PS51729"/>
    </source>
</evidence>
<dbReference type="Proteomes" id="UP000002297">
    <property type="component" value="Chromosome"/>
</dbReference>
<accession>A3U904</accession>
<dbReference type="Pfam" id="PF14542">
    <property type="entry name" value="Acetyltransf_CG"/>
    <property type="match status" value="1"/>
</dbReference>
<dbReference type="Gene3D" id="3.40.630.30">
    <property type="match status" value="1"/>
</dbReference>
<dbReference type="HOGENOM" id="CLU_132888_2_1_10"/>
<dbReference type="SUPFAM" id="SSF55729">
    <property type="entry name" value="Acyl-CoA N-acyltransferases (Nat)"/>
    <property type="match status" value="1"/>
</dbReference>
<dbReference type="InterPro" id="IPR031165">
    <property type="entry name" value="GNAT_YJDJ"/>
</dbReference>
<dbReference type="GO" id="GO:0016740">
    <property type="term" value="F:transferase activity"/>
    <property type="evidence" value="ECO:0007669"/>
    <property type="project" value="UniProtKB-KW"/>
</dbReference>
<sequence>MPFINNVIMGNSILHKENSTHGMFYIKKDKGIASELNYKLHNDIMTIDHTETKPEFEGRGLGSKLVEEAVNYARQKNFKINPLCPFVEVKFDETPAYEDVRA</sequence>
<dbReference type="AlphaFoldDB" id="A3U904"/>
<dbReference type="eggNOG" id="COG2388">
    <property type="taxonomic scope" value="Bacteria"/>
</dbReference>
<organism evidence="2 3">
    <name type="scientific">Croceibacter atlanticus (strain ATCC BAA-628 / JCM 21780 / CIP 108009 / IAM 15332 / KCTC 12090 / HTCC2559)</name>
    <dbReference type="NCBI Taxonomy" id="216432"/>
    <lineage>
        <taxon>Bacteria</taxon>
        <taxon>Pseudomonadati</taxon>
        <taxon>Bacteroidota</taxon>
        <taxon>Flavobacteriia</taxon>
        <taxon>Flavobacteriales</taxon>
        <taxon>Flavobacteriaceae</taxon>
        <taxon>Croceibacter</taxon>
    </lineage>
</organism>
<dbReference type="PROSITE" id="PS51729">
    <property type="entry name" value="GNAT_YJDJ"/>
    <property type="match status" value="1"/>
</dbReference>
<gene>
    <name evidence="2" type="ordered locus">CA2559_09658</name>
</gene>
<dbReference type="EMBL" id="CP002046">
    <property type="protein sequence ID" value="EAP86290.1"/>
    <property type="molecule type" value="Genomic_DNA"/>
</dbReference>
<dbReference type="InterPro" id="IPR016181">
    <property type="entry name" value="Acyl_CoA_acyltransferase"/>
</dbReference>
<dbReference type="PANTHER" id="PTHR31435:SF10">
    <property type="entry name" value="BSR4717 PROTEIN"/>
    <property type="match status" value="1"/>
</dbReference>
<feature type="domain" description="N-acetyltransferase" evidence="1">
    <location>
        <begin position="16"/>
        <end position="102"/>
    </location>
</feature>
<evidence type="ECO:0000313" key="2">
    <source>
        <dbReference type="EMBL" id="EAP86290.1"/>
    </source>
</evidence>
<evidence type="ECO:0000313" key="3">
    <source>
        <dbReference type="Proteomes" id="UP000002297"/>
    </source>
</evidence>
<keyword evidence="3" id="KW-1185">Reference proteome</keyword>
<dbReference type="CDD" id="cd04301">
    <property type="entry name" value="NAT_SF"/>
    <property type="match status" value="1"/>
</dbReference>
<reference evidence="2 3" key="1">
    <citation type="journal article" date="2010" name="J. Bacteriol.">
        <title>The complete genome sequence of Croceibacter atlanticus HTCC2559T.</title>
        <authorList>
            <person name="Oh H.M."/>
            <person name="Kang I."/>
            <person name="Ferriera S."/>
            <person name="Giovannoni S.J."/>
            <person name="Cho J.C."/>
        </authorList>
    </citation>
    <scope>NUCLEOTIDE SEQUENCE [LARGE SCALE GENOMIC DNA]</scope>
    <source>
        <strain evidence="3">ATCC BAA-628 / HTCC2559 / KCTC 12090</strain>
    </source>
</reference>
<keyword evidence="2" id="KW-0808">Transferase</keyword>
<proteinExistence type="predicted"/>